<dbReference type="Proteomes" id="UP000799757">
    <property type="component" value="Unassembled WGS sequence"/>
</dbReference>
<name>A0A6A6WQF9_9PLEO</name>
<sequence>MTNTLYTLESPPAVPFYHQPPLPSLPQPPTIVSKVSVCKFLQVDGLRIQQEYEQASSMKFEGSLDEVNYRSRAADLLGHARLDSWSNSITSDILVFRPFPVDYHVSHRFAADVVNALREENPSNVVLHAFFPTPAQDFSRGPFYLLRSLVYGLLWYSKGANFTTKDLDVPAWEPYHLRWMFERMLYSLEFGTTVYIVIHGLGNYAVYNQAETHLVLRLLDKLASLETNLQLRVKVLLTPPFPLMAENIILPEKYVDISANCN</sequence>
<reference evidence="1" key="1">
    <citation type="journal article" date="2020" name="Stud. Mycol.">
        <title>101 Dothideomycetes genomes: a test case for predicting lifestyles and emergence of pathogens.</title>
        <authorList>
            <person name="Haridas S."/>
            <person name="Albert R."/>
            <person name="Binder M."/>
            <person name="Bloem J."/>
            <person name="Labutti K."/>
            <person name="Salamov A."/>
            <person name="Andreopoulos B."/>
            <person name="Baker S."/>
            <person name="Barry K."/>
            <person name="Bills G."/>
            <person name="Bluhm B."/>
            <person name="Cannon C."/>
            <person name="Castanera R."/>
            <person name="Culley D."/>
            <person name="Daum C."/>
            <person name="Ezra D."/>
            <person name="Gonzalez J."/>
            <person name="Henrissat B."/>
            <person name="Kuo A."/>
            <person name="Liang C."/>
            <person name="Lipzen A."/>
            <person name="Lutzoni F."/>
            <person name="Magnuson J."/>
            <person name="Mondo S."/>
            <person name="Nolan M."/>
            <person name="Ohm R."/>
            <person name="Pangilinan J."/>
            <person name="Park H.-J."/>
            <person name="Ramirez L."/>
            <person name="Alfaro M."/>
            <person name="Sun H."/>
            <person name="Tritt A."/>
            <person name="Yoshinaga Y."/>
            <person name="Zwiers L.-H."/>
            <person name="Turgeon B."/>
            <person name="Goodwin S."/>
            <person name="Spatafora J."/>
            <person name="Crous P."/>
            <person name="Grigoriev I."/>
        </authorList>
    </citation>
    <scope>NUCLEOTIDE SEQUENCE</scope>
    <source>
        <strain evidence="1">CBS 109.77</strain>
    </source>
</reference>
<evidence type="ECO:0000313" key="1">
    <source>
        <dbReference type="EMBL" id="KAF2786193.1"/>
    </source>
</evidence>
<gene>
    <name evidence="1" type="ORF">K505DRAFT_368431</name>
</gene>
<proteinExistence type="predicted"/>
<keyword evidence="2" id="KW-1185">Reference proteome</keyword>
<protein>
    <submittedName>
        <fullName evidence="1">Uncharacterized protein</fullName>
    </submittedName>
</protein>
<dbReference type="EMBL" id="MU002523">
    <property type="protein sequence ID" value="KAF2786193.1"/>
    <property type="molecule type" value="Genomic_DNA"/>
</dbReference>
<dbReference type="AlphaFoldDB" id="A0A6A6WQF9"/>
<organism evidence="1 2">
    <name type="scientific">Melanomma pulvis-pyrius CBS 109.77</name>
    <dbReference type="NCBI Taxonomy" id="1314802"/>
    <lineage>
        <taxon>Eukaryota</taxon>
        <taxon>Fungi</taxon>
        <taxon>Dikarya</taxon>
        <taxon>Ascomycota</taxon>
        <taxon>Pezizomycotina</taxon>
        <taxon>Dothideomycetes</taxon>
        <taxon>Pleosporomycetidae</taxon>
        <taxon>Pleosporales</taxon>
        <taxon>Melanommataceae</taxon>
        <taxon>Melanomma</taxon>
    </lineage>
</organism>
<accession>A0A6A6WQF9</accession>
<evidence type="ECO:0000313" key="2">
    <source>
        <dbReference type="Proteomes" id="UP000799757"/>
    </source>
</evidence>